<evidence type="ECO:0000313" key="2">
    <source>
        <dbReference type="EMBL" id="QDU87896.1"/>
    </source>
</evidence>
<feature type="transmembrane region" description="Helical" evidence="1">
    <location>
        <begin position="45"/>
        <end position="63"/>
    </location>
</feature>
<accession>A0A518D8U4</accession>
<reference evidence="2 3" key="1">
    <citation type="submission" date="2019-02" db="EMBL/GenBank/DDBJ databases">
        <title>Deep-cultivation of Planctomycetes and their phenomic and genomic characterization uncovers novel biology.</title>
        <authorList>
            <person name="Wiegand S."/>
            <person name="Jogler M."/>
            <person name="Boedeker C."/>
            <person name="Pinto D."/>
            <person name="Vollmers J."/>
            <person name="Rivas-Marin E."/>
            <person name="Kohn T."/>
            <person name="Peeters S.H."/>
            <person name="Heuer A."/>
            <person name="Rast P."/>
            <person name="Oberbeckmann S."/>
            <person name="Bunk B."/>
            <person name="Jeske O."/>
            <person name="Meyerdierks A."/>
            <person name="Storesund J.E."/>
            <person name="Kallscheuer N."/>
            <person name="Luecker S."/>
            <person name="Lage O.M."/>
            <person name="Pohl T."/>
            <person name="Merkel B.J."/>
            <person name="Hornburger P."/>
            <person name="Mueller R.-W."/>
            <person name="Bruemmer F."/>
            <person name="Labrenz M."/>
            <person name="Spormann A.M."/>
            <person name="Op den Camp H."/>
            <person name="Overmann J."/>
            <person name="Amann R."/>
            <person name="Jetten M.S.M."/>
            <person name="Mascher T."/>
            <person name="Medema M.H."/>
            <person name="Devos D.P."/>
            <person name="Kaster A.-K."/>
            <person name="Ovreas L."/>
            <person name="Rohde M."/>
            <person name="Galperin M.Y."/>
            <person name="Jogler C."/>
        </authorList>
    </citation>
    <scope>NUCLEOTIDE SEQUENCE [LARGE SCALE GENOMIC DNA]</scope>
    <source>
        <strain evidence="2 3">Pla175</strain>
    </source>
</reference>
<dbReference type="RefSeq" id="WP_145282214.1">
    <property type="nucleotide sequence ID" value="NZ_CP036291.1"/>
</dbReference>
<sequence length="78" mass="8257">MKPETTTAATTLPDQAPPAPTFAPVALAMGVAMTFWGLMAVSLNIGALWFMSIGGAALSAWALRRWIGEIVLAWEGRP</sequence>
<gene>
    <name evidence="2" type="ORF">Pla175_12630</name>
</gene>
<name>A0A518D8U4_9BACT</name>
<protein>
    <submittedName>
        <fullName evidence="2">Uncharacterized protein</fullName>
    </submittedName>
</protein>
<keyword evidence="3" id="KW-1185">Reference proteome</keyword>
<dbReference type="OrthoDB" id="285081at2"/>
<keyword evidence="1" id="KW-1133">Transmembrane helix</keyword>
<keyword evidence="1" id="KW-0812">Transmembrane</keyword>
<dbReference type="AlphaFoldDB" id="A0A518D8U4"/>
<dbReference type="EMBL" id="CP036291">
    <property type="protein sequence ID" value="QDU87896.1"/>
    <property type="molecule type" value="Genomic_DNA"/>
</dbReference>
<organism evidence="2 3">
    <name type="scientific">Pirellulimonas nuda</name>
    <dbReference type="NCBI Taxonomy" id="2528009"/>
    <lineage>
        <taxon>Bacteria</taxon>
        <taxon>Pseudomonadati</taxon>
        <taxon>Planctomycetota</taxon>
        <taxon>Planctomycetia</taxon>
        <taxon>Pirellulales</taxon>
        <taxon>Lacipirellulaceae</taxon>
        <taxon>Pirellulimonas</taxon>
    </lineage>
</organism>
<evidence type="ECO:0000256" key="1">
    <source>
        <dbReference type="SAM" id="Phobius"/>
    </source>
</evidence>
<feature type="transmembrane region" description="Helical" evidence="1">
    <location>
        <begin position="21"/>
        <end position="39"/>
    </location>
</feature>
<keyword evidence="1" id="KW-0472">Membrane</keyword>
<proteinExistence type="predicted"/>
<evidence type="ECO:0000313" key="3">
    <source>
        <dbReference type="Proteomes" id="UP000317429"/>
    </source>
</evidence>
<dbReference type="Proteomes" id="UP000317429">
    <property type="component" value="Chromosome"/>
</dbReference>
<dbReference type="KEGG" id="pnd:Pla175_12630"/>